<dbReference type="InterPro" id="IPR006171">
    <property type="entry name" value="TOPRIM_dom"/>
</dbReference>
<evidence type="ECO:0000313" key="5">
    <source>
        <dbReference type="Proteomes" id="UP000677126"/>
    </source>
</evidence>
<proteinExistence type="predicted"/>
<feature type="compositionally biased region" description="Basic and acidic residues" evidence="1">
    <location>
        <begin position="117"/>
        <end position="137"/>
    </location>
</feature>
<organism evidence="4 5">
    <name type="scientific">Novosphingobium decolorationis</name>
    <dbReference type="NCBI Taxonomy" id="2698673"/>
    <lineage>
        <taxon>Bacteria</taxon>
        <taxon>Pseudomonadati</taxon>
        <taxon>Pseudomonadota</taxon>
        <taxon>Alphaproteobacteria</taxon>
        <taxon>Sphingomonadales</taxon>
        <taxon>Sphingomonadaceae</taxon>
        <taxon>Novosphingobium</taxon>
    </lineage>
</organism>
<evidence type="ECO:0000256" key="1">
    <source>
        <dbReference type="SAM" id="MobiDB-lite"/>
    </source>
</evidence>
<feature type="domain" description="DUF7146" evidence="3">
    <location>
        <begin position="146"/>
        <end position="248"/>
    </location>
</feature>
<sequence>MAVYSVGEIAEKINAQAREIAPDLLPNGRFSPCRTKWMFSGIPDTGKSESAWVHLSGAKIGKWFDMGNAAPGEDKGDILDLLQLKLGLADKRAAIEEAKQRLGLVDDWKPGKPAKLPPEELQRRADEARARAEAREAEAEKERAAKARGAKALYLRGDPIVGSWAERYLMGRGIEAGAKWPGVLRFHSEVYLREEGCKVPAMLAAVYRADGVQIGTHRTFLANEGGRIVKARVDRPKRVLGSVWGGFIPISKGSSGKSMRDMPEGEPVYVTEGIEDALVVRMMMPGARIVAAYSLGNVGAIVLPAAARRLVIVCDRDSNAKAQEQLERSIAQQQARGLDVQLVMPPDEWGGVPIKDINDWWLALKAQGERARQSGDTRGVA</sequence>
<dbReference type="RefSeq" id="WP_213502237.1">
    <property type="nucleotide sequence ID" value="NZ_CP054856.1"/>
</dbReference>
<dbReference type="Pfam" id="PF13362">
    <property type="entry name" value="Toprim_3"/>
    <property type="match status" value="1"/>
</dbReference>
<reference evidence="4 5" key="1">
    <citation type="journal article" date="2021" name="Int. J. Syst. Evol. Microbiol.">
        <title>Novosphingobium decolorationis sp. nov., an aniline blue-decolourizing bacterium isolated from East Pacific sediment.</title>
        <authorList>
            <person name="Chen X."/>
            <person name="Dong B."/>
            <person name="Chen T."/>
            <person name="Ren N."/>
            <person name="Wang J."/>
            <person name="Xu Y."/>
            <person name="Yang J."/>
            <person name="Zhu S."/>
            <person name="Chen J."/>
        </authorList>
    </citation>
    <scope>NUCLEOTIDE SEQUENCE [LARGE SCALE GENOMIC DNA]</scope>
    <source>
        <strain evidence="4 5">502str22</strain>
    </source>
</reference>
<evidence type="ECO:0000259" key="2">
    <source>
        <dbReference type="Pfam" id="PF13362"/>
    </source>
</evidence>
<name>A0ABX8E1F4_9SPHN</name>
<feature type="domain" description="Toprim" evidence="2">
    <location>
        <begin position="268"/>
        <end position="362"/>
    </location>
</feature>
<gene>
    <name evidence="4" type="ORF">HT578_03825</name>
</gene>
<dbReference type="Pfam" id="PF23639">
    <property type="entry name" value="DUF7146"/>
    <property type="match status" value="1"/>
</dbReference>
<feature type="region of interest" description="Disordered" evidence="1">
    <location>
        <begin position="109"/>
        <end position="137"/>
    </location>
</feature>
<protein>
    <submittedName>
        <fullName evidence="4">Toprim domain-containing protein</fullName>
    </submittedName>
</protein>
<evidence type="ECO:0000313" key="4">
    <source>
        <dbReference type="EMBL" id="QVM82952.1"/>
    </source>
</evidence>
<evidence type="ECO:0000259" key="3">
    <source>
        <dbReference type="Pfam" id="PF23639"/>
    </source>
</evidence>
<dbReference type="EMBL" id="CP054856">
    <property type="protein sequence ID" value="QVM82952.1"/>
    <property type="molecule type" value="Genomic_DNA"/>
</dbReference>
<keyword evidence="5" id="KW-1185">Reference proteome</keyword>
<accession>A0ABX8E1F4</accession>
<dbReference type="InterPro" id="IPR055570">
    <property type="entry name" value="DUF7146"/>
</dbReference>
<dbReference type="Proteomes" id="UP000677126">
    <property type="component" value="Chromosome"/>
</dbReference>